<dbReference type="Pfam" id="PF01613">
    <property type="entry name" value="Flavin_Reduct"/>
    <property type="match status" value="1"/>
</dbReference>
<reference evidence="5 6" key="1">
    <citation type="submission" date="2024-04" db="EMBL/GenBank/DDBJ databases">
        <title>Novel species of the genus Ideonella isolated from streams.</title>
        <authorList>
            <person name="Lu H."/>
        </authorList>
    </citation>
    <scope>NUCLEOTIDE SEQUENCE [LARGE SCALE GENOMIC DNA]</scope>
    <source>
        <strain evidence="5 6">DXS22W</strain>
    </source>
</reference>
<dbReference type="PANTHER" id="PTHR43567:SF1">
    <property type="entry name" value="FLAVOREDOXIN"/>
    <property type="match status" value="1"/>
</dbReference>
<dbReference type="InterPro" id="IPR012349">
    <property type="entry name" value="Split_barrel_FMN-bd"/>
</dbReference>
<keyword evidence="6" id="KW-1185">Reference proteome</keyword>
<proteinExistence type="inferred from homology"/>
<comment type="caution">
    <text evidence="5">The sequence shown here is derived from an EMBL/GenBank/DDBJ whole genome shotgun (WGS) entry which is preliminary data.</text>
</comment>
<dbReference type="EC" id="1.5.1.-" evidence="5"/>
<dbReference type="RefSeq" id="WP_341408443.1">
    <property type="nucleotide sequence ID" value="NZ_JBBUTH010000001.1"/>
</dbReference>
<dbReference type="SUPFAM" id="SSF50475">
    <property type="entry name" value="FMN-binding split barrel"/>
    <property type="match status" value="1"/>
</dbReference>
<evidence type="ECO:0000256" key="3">
    <source>
        <dbReference type="ARBA" id="ARBA00038054"/>
    </source>
</evidence>
<dbReference type="SMART" id="SM00903">
    <property type="entry name" value="Flavin_Reduct"/>
    <property type="match status" value="1"/>
</dbReference>
<protein>
    <submittedName>
        <fullName evidence="5">Flavin reductase family protein</fullName>
        <ecNumber evidence="5">1.5.1.-</ecNumber>
    </submittedName>
</protein>
<dbReference type="Proteomes" id="UP001365405">
    <property type="component" value="Unassembled WGS sequence"/>
</dbReference>
<dbReference type="PANTHER" id="PTHR43567">
    <property type="entry name" value="FLAVOREDOXIN-RELATED-RELATED"/>
    <property type="match status" value="1"/>
</dbReference>
<dbReference type="EMBL" id="JBBUTH010000001">
    <property type="protein sequence ID" value="MEK8048769.1"/>
    <property type="molecule type" value="Genomic_DNA"/>
</dbReference>
<evidence type="ECO:0000313" key="6">
    <source>
        <dbReference type="Proteomes" id="UP001365405"/>
    </source>
</evidence>
<keyword evidence="2" id="KW-0285">Flavoprotein</keyword>
<comment type="cofactor">
    <cofactor evidence="1">
        <name>FMN</name>
        <dbReference type="ChEBI" id="CHEBI:58210"/>
    </cofactor>
</comment>
<dbReference type="Gene3D" id="2.30.110.10">
    <property type="entry name" value="Electron Transport, Fmn-binding Protein, Chain A"/>
    <property type="match status" value="1"/>
</dbReference>
<accession>A0ABU9CDJ0</accession>
<sequence>MRQDVPLAQASRLLNHGPTVLVSAAHGGRRNVMAAAWAMPLDFEPPKVAVVIDKATFTRRLIEASGEFALMVPSAAQADLTVTVGNTSGQALAEADPPSDKFAAQGIASFAAQRIAAPLVDGCLAWLECRVIAWPDVTAAHDLYLAEVVAAQADSRVFHGGRWHFDDAPPELRSLHHLGGGQFVLPGASVKGRQAG</sequence>
<evidence type="ECO:0000256" key="1">
    <source>
        <dbReference type="ARBA" id="ARBA00001917"/>
    </source>
</evidence>
<keyword evidence="5" id="KW-0560">Oxidoreductase</keyword>
<name>A0ABU9CDJ0_9BURK</name>
<dbReference type="InterPro" id="IPR002563">
    <property type="entry name" value="Flavin_Rdtase-like_dom"/>
</dbReference>
<dbReference type="InterPro" id="IPR052174">
    <property type="entry name" value="Flavoredoxin"/>
</dbReference>
<evidence type="ECO:0000313" key="5">
    <source>
        <dbReference type="EMBL" id="MEK8048769.1"/>
    </source>
</evidence>
<evidence type="ECO:0000256" key="2">
    <source>
        <dbReference type="ARBA" id="ARBA00022630"/>
    </source>
</evidence>
<feature type="domain" description="Flavin reductase like" evidence="4">
    <location>
        <begin position="12"/>
        <end position="165"/>
    </location>
</feature>
<dbReference type="GO" id="GO:0016491">
    <property type="term" value="F:oxidoreductase activity"/>
    <property type="evidence" value="ECO:0007669"/>
    <property type="project" value="UniProtKB-KW"/>
</dbReference>
<comment type="similarity">
    <text evidence="3">Belongs to the flavoredoxin family.</text>
</comment>
<organism evidence="5 6">
    <name type="scientific">Pseudaquabacterium inlustre</name>
    <dbReference type="NCBI Taxonomy" id="2984192"/>
    <lineage>
        <taxon>Bacteria</taxon>
        <taxon>Pseudomonadati</taxon>
        <taxon>Pseudomonadota</taxon>
        <taxon>Betaproteobacteria</taxon>
        <taxon>Burkholderiales</taxon>
        <taxon>Sphaerotilaceae</taxon>
        <taxon>Pseudaquabacterium</taxon>
    </lineage>
</organism>
<evidence type="ECO:0000259" key="4">
    <source>
        <dbReference type="SMART" id="SM00903"/>
    </source>
</evidence>
<gene>
    <name evidence="5" type="ORF">AACH10_00790</name>
</gene>